<comment type="catalytic activity">
    <reaction evidence="2">
        <text>2 superoxide + 2 H(+) = H2O2 + O2</text>
        <dbReference type="Rhea" id="RHEA:20696"/>
        <dbReference type="ChEBI" id="CHEBI:15378"/>
        <dbReference type="ChEBI" id="CHEBI:15379"/>
        <dbReference type="ChEBI" id="CHEBI:16240"/>
        <dbReference type="ChEBI" id="CHEBI:18421"/>
        <dbReference type="EC" id="1.15.1.1"/>
    </reaction>
</comment>
<dbReference type="InterPro" id="IPR001424">
    <property type="entry name" value="SOD_Cu_Zn_dom"/>
</dbReference>
<accession>A0ABU3CA76</accession>
<dbReference type="PROSITE" id="PS00332">
    <property type="entry name" value="SOD_CU_ZN_2"/>
    <property type="match status" value="1"/>
</dbReference>
<dbReference type="EC" id="1.15.1.1" evidence="2"/>
<reference evidence="4 5" key="1">
    <citation type="submission" date="2023-09" db="EMBL/GenBank/DDBJ databases">
        <authorList>
            <person name="Rey-Velasco X."/>
        </authorList>
    </citation>
    <scope>NUCLEOTIDE SEQUENCE [LARGE SCALE GENOMIC DNA]</scope>
    <source>
        <strain evidence="4 5">F363</strain>
    </source>
</reference>
<keyword evidence="2" id="KW-0186">Copper</keyword>
<dbReference type="Pfam" id="PF00080">
    <property type="entry name" value="Sod_Cu"/>
    <property type="match status" value="1"/>
</dbReference>
<dbReference type="InterPro" id="IPR024134">
    <property type="entry name" value="SOD_Cu/Zn_/chaperone"/>
</dbReference>
<keyword evidence="2" id="KW-0862">Zinc</keyword>
<evidence type="ECO:0000313" key="4">
    <source>
        <dbReference type="EMBL" id="MDT0643236.1"/>
    </source>
</evidence>
<comment type="function">
    <text evidence="2">Destroys radicals which are normally produced within the cells and which are toxic to biological systems.</text>
</comment>
<comment type="cofactor">
    <cofactor evidence="2">
        <name>Zn(2+)</name>
        <dbReference type="ChEBI" id="CHEBI:29105"/>
    </cofactor>
    <text evidence="2">Binds 1 zinc ion per subunit.</text>
</comment>
<feature type="domain" description="Superoxide dismutase copper/zinc binding" evidence="3">
    <location>
        <begin position="66"/>
        <end position="197"/>
    </location>
</feature>
<dbReference type="Proteomes" id="UP001262889">
    <property type="component" value="Unassembled WGS sequence"/>
</dbReference>
<dbReference type="RefSeq" id="WP_311534856.1">
    <property type="nucleotide sequence ID" value="NZ_JAVRHQ010000011.1"/>
</dbReference>
<dbReference type="EMBL" id="JAVRHQ010000011">
    <property type="protein sequence ID" value="MDT0643236.1"/>
    <property type="molecule type" value="Genomic_DNA"/>
</dbReference>
<evidence type="ECO:0000259" key="3">
    <source>
        <dbReference type="Pfam" id="PF00080"/>
    </source>
</evidence>
<evidence type="ECO:0000313" key="5">
    <source>
        <dbReference type="Proteomes" id="UP001262889"/>
    </source>
</evidence>
<comment type="cofactor">
    <cofactor evidence="2">
        <name>Cu cation</name>
        <dbReference type="ChEBI" id="CHEBI:23378"/>
    </cofactor>
    <text evidence="2">Binds 1 copper ion per subunit.</text>
</comment>
<sequence length="199" mass="21340">MKRISLSLLFCATFFITGCKNNQGENDAVNQVDAEETSEMEQDNMESEEPQEITVDLDAKSGSDLSGTITFTEEDGEVTMEGTITGLPEGTHAIHIHEKADCSAEDGTSAGGHWNPTNEPHGEWGDEEGYHRGDIGNFEVDSDGEGTVTFSTDQWCIGCDDPQKNIVGKAVVVHDGVDDYTSQPSGDAGTRVGCGEITM</sequence>
<keyword evidence="2" id="KW-0560">Oxidoreductase</keyword>
<gene>
    <name evidence="4" type="ORF">RM553_10390</name>
</gene>
<comment type="caution">
    <text evidence="4">The sequence shown here is derived from an EMBL/GenBank/DDBJ whole genome shotgun (WGS) entry which is preliminary data.</text>
</comment>
<protein>
    <recommendedName>
        <fullName evidence="2">Superoxide dismutase [Cu-Zn]</fullName>
        <ecNumber evidence="2">1.15.1.1</ecNumber>
    </recommendedName>
</protein>
<dbReference type="PROSITE" id="PS51257">
    <property type="entry name" value="PROKAR_LIPOPROTEIN"/>
    <property type="match status" value="1"/>
</dbReference>
<dbReference type="InterPro" id="IPR036423">
    <property type="entry name" value="SOD-like_Cu/Zn_dom_sf"/>
</dbReference>
<proteinExistence type="inferred from homology"/>
<comment type="similarity">
    <text evidence="1 2">Belongs to the Cu-Zn superoxide dismutase family.</text>
</comment>
<dbReference type="InterPro" id="IPR018152">
    <property type="entry name" value="SOD_Cu/Zn_BS"/>
</dbReference>
<evidence type="ECO:0000256" key="1">
    <source>
        <dbReference type="ARBA" id="ARBA00010457"/>
    </source>
</evidence>
<keyword evidence="5" id="KW-1185">Reference proteome</keyword>
<organism evidence="4 5">
    <name type="scientific">Autumnicola tepida</name>
    <dbReference type="NCBI Taxonomy" id="3075595"/>
    <lineage>
        <taxon>Bacteria</taxon>
        <taxon>Pseudomonadati</taxon>
        <taxon>Bacteroidota</taxon>
        <taxon>Flavobacteriia</taxon>
        <taxon>Flavobacteriales</taxon>
        <taxon>Flavobacteriaceae</taxon>
        <taxon>Autumnicola</taxon>
    </lineage>
</organism>
<dbReference type="Gene3D" id="2.60.40.200">
    <property type="entry name" value="Superoxide dismutase, copper/zinc binding domain"/>
    <property type="match status" value="1"/>
</dbReference>
<dbReference type="CDD" id="cd00305">
    <property type="entry name" value="Cu-Zn_Superoxide_Dismutase"/>
    <property type="match status" value="1"/>
</dbReference>
<keyword evidence="2" id="KW-0479">Metal-binding</keyword>
<dbReference type="PANTHER" id="PTHR10003">
    <property type="entry name" value="SUPEROXIDE DISMUTASE CU-ZN -RELATED"/>
    <property type="match status" value="1"/>
</dbReference>
<evidence type="ECO:0000256" key="2">
    <source>
        <dbReference type="RuleBase" id="RU000393"/>
    </source>
</evidence>
<name>A0ABU3CA76_9FLAO</name>
<dbReference type="SUPFAM" id="SSF49329">
    <property type="entry name" value="Cu,Zn superoxide dismutase-like"/>
    <property type="match status" value="1"/>
</dbReference>